<sequence>MKVTGKVMNYFAGGNTAKGFYSLYDSNLKGLERLFILKGGPGSGKSTIMKKIGQEWLDKGYDIEYLHCSSDNDSIDGIIIPALKIGIVDGTAPHVIEPKAPGAIEEYVNLGVAWNSQQLASERAAIIKLTNARSRSFEKAYALFAEALKIHDEWEDIYKANIDFAKLNGLTNKLIEGFYRDIVLNKKSDVRHRFLGAATPTGAVDFIPNITEGIQKRYFLKGRPGSGKSTMLKKIAKAAEQRGFDVEIYHCGFDPHSLDMVIVREVGIAIFDSTSPHEYFPSCGGDEIIDIYKTAILPGTDEIYAEQLKDVSARYRTKMNEATANLAKAKDLHDELEKIYVKAMDFTVIDDIQKDIHEQIIERAQDVDRKTILH</sequence>
<dbReference type="InterPro" id="IPR027417">
    <property type="entry name" value="P-loop_NTPase"/>
</dbReference>
<dbReference type="SUPFAM" id="SSF52540">
    <property type="entry name" value="P-loop containing nucleoside triphosphate hydrolases"/>
    <property type="match status" value="2"/>
</dbReference>
<dbReference type="EMBL" id="CAKKMG010000001">
    <property type="protein sequence ID" value="CAH0127072.1"/>
    <property type="molecule type" value="Genomic_DNA"/>
</dbReference>
<dbReference type="Gene3D" id="3.40.50.300">
    <property type="entry name" value="P-loop containing nucleotide triphosphate hydrolases"/>
    <property type="match status" value="1"/>
</dbReference>
<dbReference type="Proteomes" id="UP000789326">
    <property type="component" value="Unassembled WGS sequence"/>
</dbReference>
<evidence type="ECO:0000313" key="2">
    <source>
        <dbReference type="EMBL" id="CAH0127072.1"/>
    </source>
</evidence>
<proteinExistence type="predicted"/>
<reference evidence="2" key="1">
    <citation type="submission" date="2021-11" db="EMBL/GenBank/DDBJ databases">
        <authorList>
            <person name="Bulgarelli D."/>
        </authorList>
    </citation>
    <scope>NUCLEOTIDE SEQUENCE</scope>
    <source>
        <strain evidence="2">Bi133</strain>
    </source>
</reference>
<protein>
    <recommendedName>
        <fullName evidence="4">Nucleotide kinase</fullName>
    </recommendedName>
</protein>
<evidence type="ECO:0008006" key="4">
    <source>
        <dbReference type="Google" id="ProtNLM"/>
    </source>
</evidence>
<gene>
    <name evidence="2" type="ORF">SRABI133_00123</name>
</gene>
<comment type="caution">
    <text evidence="2">The sequence shown here is derived from an EMBL/GenBank/DDBJ whole genome shotgun (WGS) entry which is preliminary data.</text>
</comment>
<feature type="coiled-coil region" evidence="1">
    <location>
        <begin position="305"/>
        <end position="339"/>
    </location>
</feature>
<evidence type="ECO:0000313" key="3">
    <source>
        <dbReference type="Proteomes" id="UP000789326"/>
    </source>
</evidence>
<accession>A0A9W4KR35</accession>
<name>A0A9W4KR35_9BACI</name>
<keyword evidence="1" id="KW-0175">Coiled coil</keyword>
<evidence type="ECO:0000256" key="1">
    <source>
        <dbReference type="SAM" id="Coils"/>
    </source>
</evidence>
<organism evidence="2 3">
    <name type="scientific">Peribacillus simplex</name>
    <dbReference type="NCBI Taxonomy" id="1478"/>
    <lineage>
        <taxon>Bacteria</taxon>
        <taxon>Bacillati</taxon>
        <taxon>Bacillota</taxon>
        <taxon>Bacilli</taxon>
        <taxon>Bacillales</taxon>
        <taxon>Bacillaceae</taxon>
        <taxon>Peribacillus</taxon>
    </lineage>
</organism>
<dbReference type="AlphaFoldDB" id="A0A9W4KR35"/>